<evidence type="ECO:0000256" key="2">
    <source>
        <dbReference type="ARBA" id="ARBA00022801"/>
    </source>
</evidence>
<keyword evidence="9" id="KW-1185">Reference proteome</keyword>
<dbReference type="Pfam" id="PF02837">
    <property type="entry name" value="Glyco_hydro_2_N"/>
    <property type="match status" value="1"/>
</dbReference>
<dbReference type="InterPro" id="IPR032311">
    <property type="entry name" value="DUF4982"/>
</dbReference>
<dbReference type="Gene3D" id="3.20.20.80">
    <property type="entry name" value="Glycosidases"/>
    <property type="match status" value="1"/>
</dbReference>
<evidence type="ECO:0000256" key="1">
    <source>
        <dbReference type="ARBA" id="ARBA00007401"/>
    </source>
</evidence>
<evidence type="ECO:0000313" key="8">
    <source>
        <dbReference type="EMBL" id="MER2492912.1"/>
    </source>
</evidence>
<sequence>MILRTEHKIYGLVLSLFLSGCNLTQEVSETAELNNVSAQVININKGWQFTKSEQDIKFDTLPTQSWDDVDLPHTPKIEPMVVNDQWQGFSWYKKEIDIPKHWQKKKLIIRFEGAMNAANLWVNGENIASHLGGYLPFVADITDHVEYGKTNHIFVKLDNRDNYITGPKPLELLDFNTYGGLYRGATLHVKNSVFITDEILADEIASGGIFVSYPEITNDKAIVAIQTHIENSEFSAQTIDVVQNLMFEGQLVESTTQTITLDANSQKTVKQTVSVINPKLWHPNNPNLYSLETEIKNQQHSLEKQQTRIGIRSFAFNDKHELLINGEKIFLRGVNRHQEYPHVGYALSPQADYRDAVKIKSAGFDYVRLSHYPHSKDFIKAADELGLVLVDAILGWQYFSPFPEFQEQIVQTCRDMIRRDRNHASIMAWECSLNESWMPPYFTKKLNDAVHSEYPGSYSAGWQTDFDIFFQARQHRLQHYDEPSQPYNVSEYGDWEYYAQNAGLSQDSWADLKSEERTSRQLLSHGEKRLLQQARNIQEAHNDNLKYPAHADGYWVMFDYNRGYADDLESSGVMSLFRLPKYSYYFYQSQRAPEIRSTDYQSGPMVFIASEWTEQSSIPVRVYSNAEEVELWLNGRLVSRNKPTINKLSDELSHPPFEFDLNKFIAGELVAKAYINGVQVAEHTVKTPKTVTQVNLRLDKSGVAPTAGVKDIVFIYAQLKDDAGTTVPLNHEKVVFEVSGDIQFIESTSRTTEQGIAAGLLQMGNDLTDAKIRVSYPAKNITSKWVRILDL</sequence>
<evidence type="ECO:0000259" key="7">
    <source>
        <dbReference type="Pfam" id="PF16355"/>
    </source>
</evidence>
<dbReference type="SUPFAM" id="SSF49785">
    <property type="entry name" value="Galactose-binding domain-like"/>
    <property type="match status" value="1"/>
</dbReference>
<dbReference type="PRINTS" id="PR00132">
    <property type="entry name" value="GLHYDRLASE2"/>
</dbReference>
<evidence type="ECO:0000256" key="3">
    <source>
        <dbReference type="ARBA" id="ARBA00023295"/>
    </source>
</evidence>
<reference evidence="8 9" key="1">
    <citation type="submission" date="2024-06" db="EMBL/GenBank/DDBJ databases">
        <authorList>
            <person name="Chen R.Y."/>
        </authorList>
    </citation>
    <scope>NUCLEOTIDE SEQUENCE [LARGE SCALE GENOMIC DNA]</scope>
    <source>
        <strain evidence="8 9">D2</strain>
    </source>
</reference>
<proteinExistence type="inferred from homology"/>
<dbReference type="InterPro" id="IPR006102">
    <property type="entry name" value="Ig-like_GH2"/>
</dbReference>
<keyword evidence="2" id="KW-0378">Hydrolase</keyword>
<dbReference type="RefSeq" id="WP_350402371.1">
    <property type="nucleotide sequence ID" value="NZ_JBELOE010000239.1"/>
</dbReference>
<gene>
    <name evidence="8" type="ORF">ABS311_13600</name>
</gene>
<organism evidence="8 9">
    <name type="scientific">Catenovulum sediminis</name>
    <dbReference type="NCBI Taxonomy" id="1740262"/>
    <lineage>
        <taxon>Bacteria</taxon>
        <taxon>Pseudomonadati</taxon>
        <taxon>Pseudomonadota</taxon>
        <taxon>Gammaproteobacteria</taxon>
        <taxon>Alteromonadales</taxon>
        <taxon>Alteromonadaceae</taxon>
        <taxon>Catenovulum</taxon>
    </lineage>
</organism>
<dbReference type="Gene3D" id="2.60.120.260">
    <property type="entry name" value="Galactose-binding domain-like"/>
    <property type="match status" value="1"/>
</dbReference>
<dbReference type="PANTHER" id="PTHR42732:SF1">
    <property type="entry name" value="BETA-MANNOSIDASE"/>
    <property type="match status" value="1"/>
</dbReference>
<feature type="domain" description="Glycoside hydrolase family 2 immunoglobulin-like beta-sandwich" evidence="4">
    <location>
        <begin position="213"/>
        <end position="312"/>
    </location>
</feature>
<dbReference type="InterPro" id="IPR051913">
    <property type="entry name" value="GH2_Domain-Containing"/>
</dbReference>
<feature type="domain" description="DUF4982" evidence="7">
    <location>
        <begin position="617"/>
        <end position="681"/>
    </location>
</feature>
<evidence type="ECO:0000259" key="4">
    <source>
        <dbReference type="Pfam" id="PF00703"/>
    </source>
</evidence>
<protein>
    <submittedName>
        <fullName evidence="8">Sugar-binding domain-containing protein</fullName>
    </submittedName>
</protein>
<comment type="similarity">
    <text evidence="1">Belongs to the glycosyl hydrolase 2 family.</text>
</comment>
<evidence type="ECO:0000259" key="5">
    <source>
        <dbReference type="Pfam" id="PF02836"/>
    </source>
</evidence>
<dbReference type="Pfam" id="PF00703">
    <property type="entry name" value="Glyco_hydro_2"/>
    <property type="match status" value="1"/>
</dbReference>
<dbReference type="InterPro" id="IPR036156">
    <property type="entry name" value="Beta-gal/glucu_dom_sf"/>
</dbReference>
<dbReference type="PANTHER" id="PTHR42732">
    <property type="entry name" value="BETA-GALACTOSIDASE"/>
    <property type="match status" value="1"/>
</dbReference>
<dbReference type="InterPro" id="IPR006103">
    <property type="entry name" value="Glyco_hydro_2_cat"/>
</dbReference>
<accession>A0ABV1RJI6</accession>
<name>A0ABV1RJI6_9ALTE</name>
<dbReference type="EMBL" id="JBELOE010000239">
    <property type="protein sequence ID" value="MER2492912.1"/>
    <property type="molecule type" value="Genomic_DNA"/>
</dbReference>
<dbReference type="Pfam" id="PF16355">
    <property type="entry name" value="DUF4982"/>
    <property type="match status" value="1"/>
</dbReference>
<feature type="domain" description="Glycosyl hydrolases family 2 sugar binding" evidence="6">
    <location>
        <begin position="87"/>
        <end position="188"/>
    </location>
</feature>
<dbReference type="Gene3D" id="2.60.40.10">
    <property type="entry name" value="Immunoglobulins"/>
    <property type="match status" value="3"/>
</dbReference>
<dbReference type="SUPFAM" id="SSF51445">
    <property type="entry name" value="(Trans)glycosidases"/>
    <property type="match status" value="1"/>
</dbReference>
<keyword evidence="3" id="KW-0326">Glycosidase</keyword>
<dbReference type="Pfam" id="PF02836">
    <property type="entry name" value="Glyco_hydro_2_C"/>
    <property type="match status" value="1"/>
</dbReference>
<dbReference type="SUPFAM" id="SSF49303">
    <property type="entry name" value="beta-Galactosidase/glucuronidase domain"/>
    <property type="match status" value="1"/>
</dbReference>
<dbReference type="InterPro" id="IPR013783">
    <property type="entry name" value="Ig-like_fold"/>
</dbReference>
<dbReference type="PROSITE" id="PS51257">
    <property type="entry name" value="PROKAR_LIPOPROTEIN"/>
    <property type="match status" value="1"/>
</dbReference>
<dbReference type="Proteomes" id="UP001467690">
    <property type="component" value="Unassembled WGS sequence"/>
</dbReference>
<evidence type="ECO:0000259" key="6">
    <source>
        <dbReference type="Pfam" id="PF02837"/>
    </source>
</evidence>
<feature type="domain" description="Glycoside hydrolase family 2 catalytic" evidence="5">
    <location>
        <begin position="319"/>
        <end position="442"/>
    </location>
</feature>
<evidence type="ECO:0000313" key="9">
    <source>
        <dbReference type="Proteomes" id="UP001467690"/>
    </source>
</evidence>
<dbReference type="InterPro" id="IPR008979">
    <property type="entry name" value="Galactose-bd-like_sf"/>
</dbReference>
<dbReference type="InterPro" id="IPR017853">
    <property type="entry name" value="GH"/>
</dbReference>
<dbReference type="InterPro" id="IPR006101">
    <property type="entry name" value="Glyco_hydro_2"/>
</dbReference>
<dbReference type="InterPro" id="IPR006104">
    <property type="entry name" value="Glyco_hydro_2_N"/>
</dbReference>
<comment type="caution">
    <text evidence="8">The sequence shown here is derived from an EMBL/GenBank/DDBJ whole genome shotgun (WGS) entry which is preliminary data.</text>
</comment>